<dbReference type="AlphaFoldDB" id="X1P0Z7"/>
<proteinExistence type="predicted"/>
<gene>
    <name evidence="1" type="ORF">S06H3_50770</name>
</gene>
<name>X1P0Z7_9ZZZZ</name>
<accession>X1P0Z7</accession>
<evidence type="ECO:0000313" key="1">
    <source>
        <dbReference type="EMBL" id="GAI32715.1"/>
    </source>
</evidence>
<protein>
    <submittedName>
        <fullName evidence="1">Uncharacterized protein</fullName>
    </submittedName>
</protein>
<sequence>MDDSEIEQIYDANDDLLWEGPYNKRPYRYLSWATKQLRRYGFTRERMKQMQMITPGFSRNIEIPVGSYNKTEQIWRYHPGAQFFKGYNTSGEKIGYAGSTGFTNSKSKVKPFGEFRLFTAWCPQDSSNPTLLWQTQRRIYQINFEKQQVKLIFENTEADIEIEGTSLHAWRDLKPGEKEYIDPEKYRPLLLCVTEDGKHHLILREPERQFSLAVPRSSATATKQDIFVYRFGSDAFPPA</sequence>
<comment type="caution">
    <text evidence="1">The sequence shown here is derived from an EMBL/GenBank/DDBJ whole genome shotgun (WGS) entry which is preliminary data.</text>
</comment>
<reference evidence="1" key="1">
    <citation type="journal article" date="2014" name="Front. Microbiol.">
        <title>High frequency of phylogenetically diverse reductive dehalogenase-homologous genes in deep subseafloor sedimentary metagenomes.</title>
        <authorList>
            <person name="Kawai M."/>
            <person name="Futagami T."/>
            <person name="Toyoda A."/>
            <person name="Takaki Y."/>
            <person name="Nishi S."/>
            <person name="Hori S."/>
            <person name="Arai W."/>
            <person name="Tsubouchi T."/>
            <person name="Morono Y."/>
            <person name="Uchiyama I."/>
            <person name="Ito T."/>
            <person name="Fujiyama A."/>
            <person name="Inagaki F."/>
            <person name="Takami H."/>
        </authorList>
    </citation>
    <scope>NUCLEOTIDE SEQUENCE</scope>
    <source>
        <strain evidence="1">Expedition CK06-06</strain>
    </source>
</reference>
<feature type="non-terminal residue" evidence="1">
    <location>
        <position position="239"/>
    </location>
</feature>
<dbReference type="EMBL" id="BARV01032174">
    <property type="protein sequence ID" value="GAI32715.1"/>
    <property type="molecule type" value="Genomic_DNA"/>
</dbReference>
<organism evidence="1">
    <name type="scientific">marine sediment metagenome</name>
    <dbReference type="NCBI Taxonomy" id="412755"/>
    <lineage>
        <taxon>unclassified sequences</taxon>
        <taxon>metagenomes</taxon>
        <taxon>ecological metagenomes</taxon>
    </lineage>
</organism>